<gene>
    <name evidence="4" type="ORF">HINF_LOCUS21213</name>
    <name evidence="3" type="ORF">HINF_LOCUS7642</name>
</gene>
<dbReference type="AlphaFoldDB" id="A0AA86NIL8"/>
<dbReference type="Gene3D" id="2.160.20.110">
    <property type="match status" value="1"/>
</dbReference>
<dbReference type="EMBL" id="CAXDID020000058">
    <property type="protein sequence ID" value="CAL6008642.1"/>
    <property type="molecule type" value="Genomic_DNA"/>
</dbReference>
<dbReference type="Proteomes" id="UP001642409">
    <property type="component" value="Unassembled WGS sequence"/>
</dbReference>
<reference evidence="4 5" key="2">
    <citation type="submission" date="2024-07" db="EMBL/GenBank/DDBJ databases">
        <authorList>
            <person name="Akdeniz Z."/>
        </authorList>
    </citation>
    <scope>NUCLEOTIDE SEQUENCE [LARGE SCALE GENOMIC DNA]</scope>
</reference>
<comment type="caution">
    <text evidence="3">The sequence shown here is derived from an EMBL/GenBank/DDBJ whole genome shotgun (WGS) entry which is preliminary data.</text>
</comment>
<evidence type="ECO:0000256" key="1">
    <source>
        <dbReference type="SAM" id="MobiDB-lite"/>
    </source>
</evidence>
<keyword evidence="2" id="KW-0812">Transmembrane</keyword>
<keyword evidence="2" id="KW-0472">Membrane</keyword>
<evidence type="ECO:0000313" key="3">
    <source>
        <dbReference type="EMBL" id="CAI9919997.1"/>
    </source>
</evidence>
<evidence type="ECO:0000313" key="4">
    <source>
        <dbReference type="EMBL" id="CAL6008642.1"/>
    </source>
</evidence>
<sequence>MLFITLCVQQDQYVVSSTTDFLQLNLSTIENVVLAADLNFSGIDFYPQKFKGAFNGSLHTISNVLINTPESVNSNLFFGLFGDLSSPTQISNLNLVNVTVVYQNYGPSFSQKIFASALVARGSSQLYNIRASNISIFTAGNMNARNIGVLVGDSSSTVGYKIAVQNATIVADHAGDGQLTGFNFGGITGRSCTFKCRTCYVSIDMKSNAEFVQILAGGLVGSTKNAEINQSQALITGEYIQMQAGGMVGQGPATLFDIRTDLLRDAKAGLVSIQSNFTATDVFTTFPSSQQVNAFQNDIDLQQNCSNCITTSKATTILTYKPFTTQQLDEMNWDNSNNSIHVQDKQPTEQNRPTFANITQKCNCGTNAECQSEIYGQIISTSCMCVRSVLQDNICYPDECYVNGTLCDDCDILARQCPVVVKGSKKDWLWLIILCCVLAFLITTGSIIAYHQKKKKAQNKAKNDSTKSSPSQDSSKKDSPQLKLKDDDQKVRKLKPLDTEVKPLPLDQLKKPHAKPILNLNINNTQNSQILPEVKSPKVFHENAEGVDQLLKRKKVKKLIQDPDDIREMDRNTDFSNMKVQKVTKIQQAPAPLKEVRSNHLKPINAGKAHKPVLKTMENQASIFI</sequence>
<accession>A0AA86NIL8</accession>
<evidence type="ECO:0000256" key="2">
    <source>
        <dbReference type="SAM" id="Phobius"/>
    </source>
</evidence>
<proteinExistence type="predicted"/>
<feature type="region of interest" description="Disordered" evidence="1">
    <location>
        <begin position="458"/>
        <end position="489"/>
    </location>
</feature>
<evidence type="ECO:0000313" key="5">
    <source>
        <dbReference type="Proteomes" id="UP001642409"/>
    </source>
</evidence>
<dbReference type="EMBL" id="CATOUU010000195">
    <property type="protein sequence ID" value="CAI9919997.1"/>
    <property type="molecule type" value="Genomic_DNA"/>
</dbReference>
<keyword evidence="2" id="KW-1133">Transmembrane helix</keyword>
<feature type="transmembrane region" description="Helical" evidence="2">
    <location>
        <begin position="428"/>
        <end position="450"/>
    </location>
</feature>
<feature type="compositionally biased region" description="Basic and acidic residues" evidence="1">
    <location>
        <begin position="474"/>
        <end position="489"/>
    </location>
</feature>
<keyword evidence="5" id="KW-1185">Reference proteome</keyword>
<organism evidence="3">
    <name type="scientific">Hexamita inflata</name>
    <dbReference type="NCBI Taxonomy" id="28002"/>
    <lineage>
        <taxon>Eukaryota</taxon>
        <taxon>Metamonada</taxon>
        <taxon>Diplomonadida</taxon>
        <taxon>Hexamitidae</taxon>
        <taxon>Hexamitinae</taxon>
        <taxon>Hexamita</taxon>
    </lineage>
</organism>
<protein>
    <submittedName>
        <fullName evidence="3">Uncharacterized protein</fullName>
    </submittedName>
</protein>
<reference evidence="3" key="1">
    <citation type="submission" date="2023-06" db="EMBL/GenBank/DDBJ databases">
        <authorList>
            <person name="Kurt Z."/>
        </authorList>
    </citation>
    <scope>NUCLEOTIDE SEQUENCE</scope>
</reference>
<name>A0AA86NIL8_9EUKA</name>